<dbReference type="PANTHER" id="PTHR30204">
    <property type="entry name" value="REDOX-CYCLING DRUG-SENSING TRANSCRIPTIONAL ACTIVATOR SOXR"/>
    <property type="match status" value="1"/>
</dbReference>
<dbReference type="GO" id="GO:0003677">
    <property type="term" value="F:DNA binding"/>
    <property type="evidence" value="ECO:0007669"/>
    <property type="project" value="UniProtKB-KW"/>
</dbReference>
<dbReference type="AlphaFoldDB" id="A0A1I1B0E7"/>
<dbReference type="SMART" id="SM00422">
    <property type="entry name" value="HTH_MERR"/>
    <property type="match status" value="1"/>
</dbReference>
<evidence type="ECO:0000256" key="1">
    <source>
        <dbReference type="ARBA" id="ARBA00022491"/>
    </source>
</evidence>
<proteinExistence type="predicted"/>
<dbReference type="Proteomes" id="UP000198619">
    <property type="component" value="Unassembled WGS sequence"/>
</dbReference>
<keyword evidence="1" id="KW-0678">Repressor</keyword>
<evidence type="ECO:0000256" key="2">
    <source>
        <dbReference type="ARBA" id="ARBA00023015"/>
    </source>
</evidence>
<dbReference type="EMBL" id="FOKI01000049">
    <property type="protein sequence ID" value="SFB42090.1"/>
    <property type="molecule type" value="Genomic_DNA"/>
</dbReference>
<accession>A0A1I1B0E7</accession>
<protein>
    <submittedName>
        <fullName evidence="6">MerR HTH family regulatory protein</fullName>
    </submittedName>
</protein>
<dbReference type="Gene3D" id="1.10.1660.10">
    <property type="match status" value="1"/>
</dbReference>
<dbReference type="GO" id="GO:0003700">
    <property type="term" value="F:DNA-binding transcription factor activity"/>
    <property type="evidence" value="ECO:0007669"/>
    <property type="project" value="InterPro"/>
</dbReference>
<dbReference type="Pfam" id="PF13411">
    <property type="entry name" value="MerR_1"/>
    <property type="match status" value="1"/>
</dbReference>
<evidence type="ECO:0000256" key="4">
    <source>
        <dbReference type="ARBA" id="ARBA00023163"/>
    </source>
</evidence>
<name>A0A1I1B0E7_9CLOT</name>
<keyword evidence="4" id="KW-0804">Transcription</keyword>
<evidence type="ECO:0000259" key="5">
    <source>
        <dbReference type="PROSITE" id="PS50937"/>
    </source>
</evidence>
<evidence type="ECO:0000313" key="7">
    <source>
        <dbReference type="Proteomes" id="UP000198619"/>
    </source>
</evidence>
<gene>
    <name evidence="6" type="ORF">SAMN04488528_10493</name>
</gene>
<dbReference type="PROSITE" id="PS50937">
    <property type="entry name" value="HTH_MERR_2"/>
    <property type="match status" value="1"/>
</dbReference>
<evidence type="ECO:0000313" key="6">
    <source>
        <dbReference type="EMBL" id="SFB42090.1"/>
    </source>
</evidence>
<keyword evidence="3" id="KW-0238">DNA-binding</keyword>
<dbReference type="InterPro" id="IPR000551">
    <property type="entry name" value="MerR-type_HTH_dom"/>
</dbReference>
<dbReference type="OrthoDB" id="9791488at2"/>
<dbReference type="CDD" id="cd00592">
    <property type="entry name" value="HTH_MerR-like"/>
    <property type="match status" value="1"/>
</dbReference>
<dbReference type="InterPro" id="IPR009061">
    <property type="entry name" value="DNA-bd_dom_put_sf"/>
</dbReference>
<feature type="domain" description="HTH merR-type" evidence="5">
    <location>
        <begin position="1"/>
        <end position="69"/>
    </location>
</feature>
<evidence type="ECO:0000256" key="3">
    <source>
        <dbReference type="ARBA" id="ARBA00023125"/>
    </source>
</evidence>
<keyword evidence="2" id="KW-0805">Transcription regulation</keyword>
<dbReference type="STRING" id="84698.SAMN04488528_10493"/>
<sequence>MNIIKTSKVTGVTKSEIKFYQEEGLVAPQKNKKNGQRNYNDNDIDMIMLVYALRIIGFNIDVIKKCLNNMTYLYECMVKAVKELKTVFSEKQEIINAIGRIENREKVMDNLDDIILIANSVEDYKKENEDNYVSDKILKSFPGNYGKLIILQYGQFLTVKLNNEDKKQCFKRILKYIDNLNNFKINKNMDIMLGSLNNDILYTLRDEKLKTINSVINNNLEEIEKIKSNIISFINLSKDDEEFKKAFIKNKNKGRTLEDCLKEKSYYDNFIIDLRFISKLYDEYSKAIINIEKELGIKYDKDGLMYFE</sequence>
<dbReference type="InterPro" id="IPR047057">
    <property type="entry name" value="MerR_fam"/>
</dbReference>
<keyword evidence="7" id="KW-1185">Reference proteome</keyword>
<dbReference type="SUPFAM" id="SSF46955">
    <property type="entry name" value="Putative DNA-binding domain"/>
    <property type="match status" value="1"/>
</dbReference>
<organism evidence="6 7">
    <name type="scientific">Clostridium frigidicarnis</name>
    <dbReference type="NCBI Taxonomy" id="84698"/>
    <lineage>
        <taxon>Bacteria</taxon>
        <taxon>Bacillati</taxon>
        <taxon>Bacillota</taxon>
        <taxon>Clostridia</taxon>
        <taxon>Eubacteriales</taxon>
        <taxon>Clostridiaceae</taxon>
        <taxon>Clostridium</taxon>
    </lineage>
</organism>
<dbReference type="RefSeq" id="WP_090042990.1">
    <property type="nucleotide sequence ID" value="NZ_FOKI01000049.1"/>
</dbReference>
<dbReference type="PANTHER" id="PTHR30204:SF69">
    <property type="entry name" value="MERR-FAMILY TRANSCRIPTIONAL REGULATOR"/>
    <property type="match status" value="1"/>
</dbReference>
<reference evidence="6 7" key="1">
    <citation type="submission" date="2016-10" db="EMBL/GenBank/DDBJ databases">
        <authorList>
            <person name="de Groot N.N."/>
        </authorList>
    </citation>
    <scope>NUCLEOTIDE SEQUENCE [LARGE SCALE GENOMIC DNA]</scope>
    <source>
        <strain evidence="6 7">DSM 12271</strain>
    </source>
</reference>